<sequence length="194" mass="19964">MDALVMCGGRGSRLGGDTEKPLVPVAGEPMVERVRQALAASRVERVFAAVSPHTPTTREHLAGRADVTVVDTPGDGYVADLGTALERVGTPVVTVASDLPLLAGDHVDCLLDRFAAGDGVSLATYVPVGVKHEVGVSADTTTNVDGHTVAPTGLNLVADGTDDEAVVVADDRLAVNANRPRDLQVAAALLEGDR</sequence>
<dbReference type="PANTHER" id="PTHR19136:SF86">
    <property type="entry name" value="ADENOSYLCOBINAMIDE-PHOSPHATE GUANYLYLTRANSFERASE"/>
    <property type="match status" value="1"/>
</dbReference>
<feature type="domain" description="MobA-like NTP transferase" evidence="2">
    <location>
        <begin position="3"/>
        <end position="122"/>
    </location>
</feature>
<dbReference type="InterPro" id="IPR029044">
    <property type="entry name" value="Nucleotide-diphossugar_trans"/>
</dbReference>
<dbReference type="SUPFAM" id="SSF53448">
    <property type="entry name" value="Nucleotide-diphospho-sugar transferases"/>
    <property type="match status" value="1"/>
</dbReference>
<evidence type="ECO:0000256" key="1">
    <source>
        <dbReference type="ARBA" id="ARBA00022679"/>
    </source>
</evidence>
<dbReference type="EMBL" id="JBHTAG010000003">
    <property type="protein sequence ID" value="MFC7097599.1"/>
    <property type="molecule type" value="Genomic_DNA"/>
</dbReference>
<name>A0ABD5WVM3_9EURY</name>
<dbReference type="PANTHER" id="PTHR19136">
    <property type="entry name" value="MOLYBDENUM COFACTOR GUANYLYLTRANSFERASE"/>
    <property type="match status" value="1"/>
</dbReference>
<dbReference type="Pfam" id="PF12804">
    <property type="entry name" value="NTP_transf_3"/>
    <property type="match status" value="1"/>
</dbReference>
<keyword evidence="1 3" id="KW-0808">Transferase</keyword>
<reference evidence="3 4" key="1">
    <citation type="journal article" date="2019" name="Int. J. Syst. Evol. Microbiol.">
        <title>The Global Catalogue of Microorganisms (GCM) 10K type strain sequencing project: providing services to taxonomists for standard genome sequencing and annotation.</title>
        <authorList>
            <consortium name="The Broad Institute Genomics Platform"/>
            <consortium name="The Broad Institute Genome Sequencing Center for Infectious Disease"/>
            <person name="Wu L."/>
            <person name="Ma J."/>
        </authorList>
    </citation>
    <scope>NUCLEOTIDE SEQUENCE [LARGE SCALE GENOMIC DNA]</scope>
    <source>
        <strain evidence="3 4">DT55</strain>
    </source>
</reference>
<organism evidence="3 4">
    <name type="scientific">Halobaculum marinum</name>
    <dbReference type="NCBI Taxonomy" id="3031996"/>
    <lineage>
        <taxon>Archaea</taxon>
        <taxon>Methanobacteriati</taxon>
        <taxon>Methanobacteriota</taxon>
        <taxon>Stenosarchaea group</taxon>
        <taxon>Halobacteria</taxon>
        <taxon>Halobacteriales</taxon>
        <taxon>Haloferacaceae</taxon>
        <taxon>Halobaculum</taxon>
    </lineage>
</organism>
<dbReference type="GO" id="GO:0016779">
    <property type="term" value="F:nucleotidyltransferase activity"/>
    <property type="evidence" value="ECO:0007669"/>
    <property type="project" value="UniProtKB-ARBA"/>
</dbReference>
<gene>
    <name evidence="3" type="ORF">ACFQKD_09815</name>
</gene>
<dbReference type="InterPro" id="IPR025877">
    <property type="entry name" value="MobA-like_NTP_Trfase"/>
</dbReference>
<comment type="caution">
    <text evidence="3">The sequence shown here is derived from an EMBL/GenBank/DDBJ whole genome shotgun (WGS) entry which is preliminary data.</text>
</comment>
<dbReference type="Proteomes" id="UP001596388">
    <property type="component" value="Unassembled WGS sequence"/>
</dbReference>
<accession>A0ABD5WVM3</accession>
<evidence type="ECO:0000313" key="3">
    <source>
        <dbReference type="EMBL" id="MFC7097599.1"/>
    </source>
</evidence>
<evidence type="ECO:0000313" key="4">
    <source>
        <dbReference type="Proteomes" id="UP001596388"/>
    </source>
</evidence>
<keyword evidence="4" id="KW-1185">Reference proteome</keyword>
<protein>
    <submittedName>
        <fullName evidence="3">NTP transferase domain-containing protein</fullName>
    </submittedName>
</protein>
<proteinExistence type="predicted"/>
<dbReference type="AlphaFoldDB" id="A0ABD5WVM3"/>
<dbReference type="Gene3D" id="3.90.550.10">
    <property type="entry name" value="Spore Coat Polysaccharide Biosynthesis Protein SpsA, Chain A"/>
    <property type="match status" value="1"/>
</dbReference>
<evidence type="ECO:0000259" key="2">
    <source>
        <dbReference type="Pfam" id="PF12804"/>
    </source>
</evidence>